<keyword evidence="5" id="KW-1133">Transmembrane helix</keyword>
<comment type="similarity">
    <text evidence="2 4">Belongs to the short-chain dehydrogenases/reductases (SDR) family.</text>
</comment>
<evidence type="ECO:0000313" key="7">
    <source>
        <dbReference type="Proteomes" id="UP000823847"/>
    </source>
</evidence>
<dbReference type="PRINTS" id="PR00081">
    <property type="entry name" value="GDHRDH"/>
</dbReference>
<organism evidence="6 7">
    <name type="scientific">Candidatus Parabacteroides intestinigallinarum</name>
    <dbReference type="NCBI Taxonomy" id="2838722"/>
    <lineage>
        <taxon>Bacteria</taxon>
        <taxon>Pseudomonadati</taxon>
        <taxon>Bacteroidota</taxon>
        <taxon>Bacteroidia</taxon>
        <taxon>Bacteroidales</taxon>
        <taxon>Tannerellaceae</taxon>
        <taxon>Parabacteroides</taxon>
    </lineage>
</organism>
<dbReference type="InterPro" id="IPR051019">
    <property type="entry name" value="VLCFA-Steroid_DH"/>
</dbReference>
<evidence type="ECO:0000313" key="6">
    <source>
        <dbReference type="EMBL" id="HIX85418.1"/>
    </source>
</evidence>
<feature type="transmembrane region" description="Helical" evidence="5">
    <location>
        <begin position="236"/>
        <end position="253"/>
    </location>
</feature>
<name>A0A9D1XPX8_9BACT</name>
<dbReference type="PANTHER" id="PTHR43899:SF13">
    <property type="entry name" value="RH59310P"/>
    <property type="match status" value="1"/>
</dbReference>
<dbReference type="Pfam" id="PF00106">
    <property type="entry name" value="adh_short"/>
    <property type="match status" value="1"/>
</dbReference>
<dbReference type="EMBL" id="DXEN01000012">
    <property type="protein sequence ID" value="HIX85418.1"/>
    <property type="molecule type" value="Genomic_DNA"/>
</dbReference>
<evidence type="ECO:0000256" key="4">
    <source>
        <dbReference type="RuleBase" id="RU000363"/>
    </source>
</evidence>
<dbReference type="InterPro" id="IPR020904">
    <property type="entry name" value="Sc_DH/Rdtase_CS"/>
</dbReference>
<comment type="subcellular location">
    <subcellularLocation>
        <location evidence="1">Endoplasmic reticulum</location>
    </subcellularLocation>
</comment>
<feature type="transmembrane region" description="Helical" evidence="5">
    <location>
        <begin position="174"/>
        <end position="191"/>
    </location>
</feature>
<feature type="transmembrane region" description="Helical" evidence="5">
    <location>
        <begin position="134"/>
        <end position="154"/>
    </location>
</feature>
<dbReference type="PIRSF" id="PIRSF000126">
    <property type="entry name" value="11-beta-HSD1"/>
    <property type="match status" value="1"/>
</dbReference>
<keyword evidence="5" id="KW-0472">Membrane</keyword>
<dbReference type="AlphaFoldDB" id="A0A9D1XPX8"/>
<comment type="caution">
    <text evidence="6">The sequence shown here is derived from an EMBL/GenBank/DDBJ whole genome shotgun (WGS) entry which is preliminary data.</text>
</comment>
<evidence type="ECO:0000256" key="5">
    <source>
        <dbReference type="SAM" id="Phobius"/>
    </source>
</evidence>
<reference evidence="6" key="1">
    <citation type="journal article" date="2021" name="PeerJ">
        <title>Extensive microbial diversity within the chicken gut microbiome revealed by metagenomics and culture.</title>
        <authorList>
            <person name="Gilroy R."/>
            <person name="Ravi A."/>
            <person name="Getino M."/>
            <person name="Pursley I."/>
            <person name="Horton D.L."/>
            <person name="Alikhan N.F."/>
            <person name="Baker D."/>
            <person name="Gharbi K."/>
            <person name="Hall N."/>
            <person name="Watson M."/>
            <person name="Adriaenssens E.M."/>
            <person name="Foster-Nyarko E."/>
            <person name="Jarju S."/>
            <person name="Secka A."/>
            <person name="Antonio M."/>
            <person name="Oren A."/>
            <person name="Chaudhuri R.R."/>
            <person name="La Ragione R."/>
            <person name="Hildebrand F."/>
            <person name="Pallen M.J."/>
        </authorList>
    </citation>
    <scope>NUCLEOTIDE SEQUENCE</scope>
    <source>
        <strain evidence="6">ChiHecec2B26-12326</strain>
    </source>
</reference>
<protein>
    <submittedName>
        <fullName evidence="6">SDR family NAD(P)-dependent oxidoreductase</fullName>
    </submittedName>
</protein>
<evidence type="ECO:0000256" key="1">
    <source>
        <dbReference type="ARBA" id="ARBA00004240"/>
    </source>
</evidence>
<dbReference type="PRINTS" id="PR00080">
    <property type="entry name" value="SDRFAMILY"/>
</dbReference>
<evidence type="ECO:0000256" key="3">
    <source>
        <dbReference type="ARBA" id="ARBA00023002"/>
    </source>
</evidence>
<proteinExistence type="inferred from homology"/>
<dbReference type="SUPFAM" id="SSF51735">
    <property type="entry name" value="NAD(P)-binding Rossmann-fold domains"/>
    <property type="match status" value="1"/>
</dbReference>
<dbReference type="InterPro" id="IPR036291">
    <property type="entry name" value="NAD(P)-bd_dom_sf"/>
</dbReference>
<keyword evidence="5" id="KW-0812">Transmembrane</keyword>
<keyword evidence="3" id="KW-0560">Oxidoreductase</keyword>
<dbReference type="PANTHER" id="PTHR43899">
    <property type="entry name" value="RH59310P"/>
    <property type="match status" value="1"/>
</dbReference>
<dbReference type="GO" id="GO:0016491">
    <property type="term" value="F:oxidoreductase activity"/>
    <property type="evidence" value="ECO:0007669"/>
    <property type="project" value="UniProtKB-KW"/>
</dbReference>
<gene>
    <name evidence="6" type="ORF">H9848_02255</name>
</gene>
<dbReference type="PROSITE" id="PS00061">
    <property type="entry name" value="ADH_SHORT"/>
    <property type="match status" value="1"/>
</dbReference>
<accession>A0A9D1XPX8</accession>
<evidence type="ECO:0000256" key="2">
    <source>
        <dbReference type="ARBA" id="ARBA00006484"/>
    </source>
</evidence>
<dbReference type="InterPro" id="IPR002347">
    <property type="entry name" value="SDR_fam"/>
</dbReference>
<dbReference type="Gene3D" id="3.40.50.720">
    <property type="entry name" value="NAD(P)-binding Rossmann-like Domain"/>
    <property type="match status" value="1"/>
</dbReference>
<dbReference type="Proteomes" id="UP000823847">
    <property type="component" value="Unassembled WGS sequence"/>
</dbReference>
<dbReference type="CDD" id="cd05233">
    <property type="entry name" value="SDR_c"/>
    <property type="match status" value="1"/>
</dbReference>
<reference evidence="6" key="2">
    <citation type="submission" date="2021-04" db="EMBL/GenBank/DDBJ databases">
        <authorList>
            <person name="Gilroy R."/>
        </authorList>
    </citation>
    <scope>NUCLEOTIDE SEQUENCE</scope>
    <source>
        <strain evidence="6">ChiHecec2B26-12326</strain>
    </source>
</reference>
<sequence>MEKRWALVTGASSGIGFAYAEELARRGFPLVIVSNEEQAIREKGEYLAGEYGVDVIALYRDLAVPGAARELYDTCQERGVEVDVLINNAGMFFYYEILQAKAGVVEKMLYLHVTTPTQLCYYFGQEMKRRRHGYILNMSSLSCWLPYPGITLYASTKRYLKSLSRGLRSELRDYGVSVTVLCPGAIATNLYNLSDNLKSLAIHLGIMMRPEKLARKGINALFRRRYLLVPGLLNKVFTPIAMIIPHGLVRWIMRKTGSLRLD</sequence>